<keyword evidence="4 8" id="KW-0067">ATP-binding</keyword>
<dbReference type="Gene3D" id="1.20.5.4820">
    <property type="match status" value="1"/>
</dbReference>
<dbReference type="GO" id="GO:0030011">
    <property type="term" value="P:maintenance of cell polarity"/>
    <property type="evidence" value="ECO:0007669"/>
    <property type="project" value="EnsemblProtists"/>
</dbReference>
<feature type="region of interest" description="Disordered" evidence="10">
    <location>
        <begin position="154"/>
        <end position="173"/>
    </location>
</feature>
<reference evidence="14" key="1">
    <citation type="journal article" date="2011" name="Genome Res.">
        <title>Phylogeny-wide analysis of social amoeba genomes highlights ancient origins for complex intercellular communication.</title>
        <authorList>
            <person name="Heidel A.J."/>
            <person name="Lawal H.M."/>
            <person name="Felder M."/>
            <person name="Schilde C."/>
            <person name="Helps N.R."/>
            <person name="Tunggal B."/>
            <person name="Rivero F."/>
            <person name="John U."/>
            <person name="Schleicher M."/>
            <person name="Eichinger L."/>
            <person name="Platzer M."/>
            <person name="Noegel A.A."/>
            <person name="Schaap P."/>
            <person name="Gloeckner G."/>
        </authorList>
    </citation>
    <scope>NUCLEOTIDE SEQUENCE [LARGE SCALE GENOMIC DNA]</scope>
    <source>
        <strain evidence="14">SH3</strain>
    </source>
</reference>
<dbReference type="CDD" id="cd23767">
    <property type="entry name" value="IQCD"/>
    <property type="match status" value="1"/>
</dbReference>
<evidence type="ECO:0000259" key="11">
    <source>
        <dbReference type="PROSITE" id="PS51456"/>
    </source>
</evidence>
<protein>
    <submittedName>
        <fullName evidence="13">Myosin IF</fullName>
    </submittedName>
</protein>
<dbReference type="PANTHER" id="PTHR13140">
    <property type="entry name" value="MYOSIN"/>
    <property type="match status" value="1"/>
</dbReference>
<dbReference type="Pfam" id="PF00612">
    <property type="entry name" value="IQ"/>
    <property type="match status" value="1"/>
</dbReference>
<evidence type="ECO:0000259" key="12">
    <source>
        <dbReference type="PROSITE" id="PS51757"/>
    </source>
</evidence>
<dbReference type="SUPFAM" id="SSF52540">
    <property type="entry name" value="P-loop containing nucleoside triphosphate hydrolases"/>
    <property type="match status" value="1"/>
</dbReference>
<dbReference type="PROSITE" id="PS51757">
    <property type="entry name" value="TH1"/>
    <property type="match status" value="1"/>
</dbReference>
<dbReference type="GO" id="GO:0031152">
    <property type="term" value="P:aggregation involved in sorocarp development"/>
    <property type="evidence" value="ECO:0007669"/>
    <property type="project" value="EnsemblProtists"/>
</dbReference>
<accession>F4Q3L7</accession>
<dbReference type="Gene3D" id="1.20.58.530">
    <property type="match status" value="1"/>
</dbReference>
<dbReference type="PRINTS" id="PR00193">
    <property type="entry name" value="MYOSINHEAVY"/>
</dbReference>
<evidence type="ECO:0000256" key="7">
    <source>
        <dbReference type="ARBA" id="ARBA00023203"/>
    </source>
</evidence>
<dbReference type="EMBL" id="GL883021">
    <property type="protein sequence ID" value="EGG17675.1"/>
    <property type="molecule type" value="Genomic_DNA"/>
</dbReference>
<dbReference type="OrthoDB" id="6108017at2759"/>
<dbReference type="GO" id="GO:0005886">
    <property type="term" value="C:plasma membrane"/>
    <property type="evidence" value="ECO:0007669"/>
    <property type="project" value="EnsemblProtists"/>
</dbReference>
<keyword evidence="5 8" id="KW-0518">Myosin</keyword>
<dbReference type="GO" id="GO:0005524">
    <property type="term" value="F:ATP binding"/>
    <property type="evidence" value="ECO:0007669"/>
    <property type="project" value="UniProtKB-UniRule"/>
</dbReference>
<dbReference type="GO" id="GO:0030048">
    <property type="term" value="P:actin filament-based movement"/>
    <property type="evidence" value="ECO:0007669"/>
    <property type="project" value="TreeGrafter"/>
</dbReference>
<dbReference type="GO" id="GO:0006911">
    <property type="term" value="P:phagocytosis, engulfment"/>
    <property type="evidence" value="ECO:0007669"/>
    <property type="project" value="EnsemblProtists"/>
</dbReference>
<dbReference type="FunFam" id="1.20.58.530:FF:000004">
    <property type="entry name" value="Unconventional myosin ID"/>
    <property type="match status" value="1"/>
</dbReference>
<feature type="region of interest" description="Actin-binding" evidence="8">
    <location>
        <begin position="701"/>
        <end position="723"/>
    </location>
</feature>
<dbReference type="InterPro" id="IPR010926">
    <property type="entry name" value="Myosin_TH1"/>
</dbReference>
<comment type="similarity">
    <text evidence="1 8">Belongs to the TRAFAC class myosin-kinesin ATPase superfamily. Myosin family.</text>
</comment>
<comment type="subunit">
    <text evidence="2">Myosin I heavy chain is single-headed. Dimer of a heavy and a light chain. Inability to self-assemble into filaments.</text>
</comment>
<keyword evidence="3 8" id="KW-0547">Nucleotide-binding</keyword>
<dbReference type="GO" id="GO:0005911">
    <property type="term" value="C:cell-cell junction"/>
    <property type="evidence" value="ECO:0007669"/>
    <property type="project" value="EnsemblProtists"/>
</dbReference>
<dbReference type="KEGG" id="dfa:DFA_08671"/>
<dbReference type="Gene3D" id="1.20.120.720">
    <property type="entry name" value="Myosin VI head, motor domain, U50 subdomain"/>
    <property type="match status" value="1"/>
</dbReference>
<keyword evidence="14" id="KW-1185">Reference proteome</keyword>
<evidence type="ECO:0000256" key="9">
    <source>
        <dbReference type="SAM" id="Coils"/>
    </source>
</evidence>
<dbReference type="STRING" id="1054147.F4Q3L7"/>
<evidence type="ECO:0000256" key="2">
    <source>
        <dbReference type="ARBA" id="ARBA00011190"/>
    </source>
</evidence>
<keyword evidence="9" id="KW-0175">Coiled coil</keyword>
<dbReference type="GO" id="GO:0030041">
    <property type="term" value="P:actin filament polymerization"/>
    <property type="evidence" value="ECO:0007669"/>
    <property type="project" value="EnsemblProtists"/>
</dbReference>
<evidence type="ECO:0000256" key="6">
    <source>
        <dbReference type="ARBA" id="ARBA00023175"/>
    </source>
</evidence>
<evidence type="ECO:0000313" key="14">
    <source>
        <dbReference type="Proteomes" id="UP000007797"/>
    </source>
</evidence>
<dbReference type="GO" id="GO:0016459">
    <property type="term" value="C:myosin complex"/>
    <property type="evidence" value="ECO:0007669"/>
    <property type="project" value="UniProtKB-KW"/>
</dbReference>
<dbReference type="SMART" id="SM00242">
    <property type="entry name" value="MYSc"/>
    <property type="match status" value="1"/>
</dbReference>
<dbReference type="Gene3D" id="1.10.10.820">
    <property type="match status" value="1"/>
</dbReference>
<gene>
    <name evidence="13" type="primary">myoF</name>
    <name evidence="13" type="ORF">DFA_08671</name>
</gene>
<dbReference type="AlphaFoldDB" id="F4Q3L7"/>
<dbReference type="PROSITE" id="PS51456">
    <property type="entry name" value="MYOSIN_MOTOR"/>
    <property type="match status" value="1"/>
</dbReference>
<dbReference type="PROSITE" id="PS50096">
    <property type="entry name" value="IQ"/>
    <property type="match status" value="1"/>
</dbReference>
<evidence type="ECO:0000256" key="8">
    <source>
        <dbReference type="PROSITE-ProRule" id="PRU00782"/>
    </source>
</evidence>
<dbReference type="GO" id="GO:0005547">
    <property type="term" value="F:phosphatidylinositol-3,4,5-trisphosphate binding"/>
    <property type="evidence" value="ECO:0007669"/>
    <property type="project" value="EnsemblProtists"/>
</dbReference>
<organism evidence="13 14">
    <name type="scientific">Cavenderia fasciculata</name>
    <name type="common">Slime mold</name>
    <name type="synonym">Dictyostelium fasciculatum</name>
    <dbReference type="NCBI Taxonomy" id="261658"/>
    <lineage>
        <taxon>Eukaryota</taxon>
        <taxon>Amoebozoa</taxon>
        <taxon>Evosea</taxon>
        <taxon>Eumycetozoa</taxon>
        <taxon>Dictyostelia</taxon>
        <taxon>Acytosteliales</taxon>
        <taxon>Cavenderiaceae</taxon>
        <taxon>Cavenderia</taxon>
    </lineage>
</organism>
<proteinExistence type="inferred from homology"/>
<feature type="domain" description="Myosin motor" evidence="11">
    <location>
        <begin position="175"/>
        <end position="828"/>
    </location>
</feature>
<dbReference type="InterPro" id="IPR036961">
    <property type="entry name" value="Kinesin_motor_dom_sf"/>
</dbReference>
<dbReference type="Pfam" id="PF06017">
    <property type="entry name" value="Myosin_TH1"/>
    <property type="match status" value="1"/>
</dbReference>
<evidence type="ECO:0000256" key="5">
    <source>
        <dbReference type="ARBA" id="ARBA00023123"/>
    </source>
</evidence>
<feature type="coiled-coil region" evidence="9">
    <location>
        <begin position="848"/>
        <end position="878"/>
    </location>
</feature>
<keyword evidence="6 8" id="KW-0505">Motor protein</keyword>
<evidence type="ECO:0000313" key="13">
    <source>
        <dbReference type="EMBL" id="EGG17675.1"/>
    </source>
</evidence>
<dbReference type="GO" id="GO:0120320">
    <property type="term" value="P:lateral pseudopodium retraction"/>
    <property type="evidence" value="ECO:0007669"/>
    <property type="project" value="EnsemblProtists"/>
</dbReference>
<name>F4Q3L7_CACFS</name>
<dbReference type="GO" id="GO:0031252">
    <property type="term" value="C:cell leading edge"/>
    <property type="evidence" value="ECO:0007669"/>
    <property type="project" value="EnsemblProtists"/>
</dbReference>
<dbReference type="RefSeq" id="XP_004356159.1">
    <property type="nucleotide sequence ID" value="XM_004356106.1"/>
</dbReference>
<dbReference type="CDD" id="cd00257">
    <property type="entry name" value="beta-trefoil_FSCN-like"/>
    <property type="match status" value="1"/>
</dbReference>
<evidence type="ECO:0000256" key="3">
    <source>
        <dbReference type="ARBA" id="ARBA00022741"/>
    </source>
</evidence>
<feature type="binding site" evidence="8">
    <location>
        <begin position="221"/>
        <end position="228"/>
    </location>
    <ligand>
        <name>ATP</name>
        <dbReference type="ChEBI" id="CHEBI:30616"/>
    </ligand>
</feature>
<dbReference type="GO" id="GO:0043327">
    <property type="term" value="P:chemotaxis to cAMP"/>
    <property type="evidence" value="ECO:0007669"/>
    <property type="project" value="EnsemblProtists"/>
</dbReference>
<dbReference type="InterPro" id="IPR000048">
    <property type="entry name" value="IQ_motif_EF-hand-BS"/>
</dbReference>
<dbReference type="Proteomes" id="UP000007797">
    <property type="component" value="Unassembled WGS sequence"/>
</dbReference>
<dbReference type="SMART" id="SM00015">
    <property type="entry name" value="IQ"/>
    <property type="match status" value="1"/>
</dbReference>
<dbReference type="InterPro" id="IPR027417">
    <property type="entry name" value="P-loop_NTPase"/>
</dbReference>
<dbReference type="GO" id="GO:0031143">
    <property type="term" value="C:pseudopodium"/>
    <property type="evidence" value="ECO:0007669"/>
    <property type="project" value="EnsemblProtists"/>
</dbReference>
<dbReference type="PANTHER" id="PTHR13140:SF519">
    <property type="entry name" value="MYOSIN IF HEAVY CHAIN"/>
    <property type="match status" value="1"/>
</dbReference>
<dbReference type="GO" id="GO:0062201">
    <property type="term" value="C:actin wave"/>
    <property type="evidence" value="ECO:0007669"/>
    <property type="project" value="EnsemblProtists"/>
</dbReference>
<sequence>MSQTNTSFHSNELRGRRSHPYVAIQAVGSWKYISVQGTTLAWESGAKIVKCDATKIDICEKFQMHETDNIHVALEDSRRNFIRVKPNGSEDGSGNIQTWERLKLIPVNGLYNAINDYYIQTFHGNYLTEAGGNLSLTPQPTTIFRVLEFINPFTSSTASSSSSSSTTTASSSSTNIYSTQSKQSFRNKYMYECPPHIYALAEDTYKKLLLTKENQCVIITGESGAGKTEASKIFMDYISFCSSKINNNNNNDIMKKVIDSNVLLEAFGNAKTIRNDNSSRFGKFINLQFDVNGIPVGAKINQYLIEKSRVNTRAHGERNFHIFYQFLTNHKLTERYGLSGDSSIYKCLSNSDCFKVDTINDKKLFDNLLDSMNGLGWNDHQQDAIWRVIAAILLIGNLDFESDTEKSTVDAVVVSTPDVLKRICLLLQCNQDSLEKALISRSLTTGAGKRASSIRVLLDYHQACNARDSLARVLYERLFGHILDRLNTTLKPKDRVHVESMIGILDIYGFEVFQNNSFEQFIINYANEKLQQLFIHLVLRQEQEDYEKEGINWVNINYFDNAPVIELIEGHPVGLFKLLEESCLVGQATPETLMNKFNQFFDKHPFYQSFEQTLALSPSSPQSFETPVCQFTVKHYAGKVTYDLTHFLAKNRDSLHHDLLLAVETSKNDIIHSIYSISEQLKISNSKRMPMTSAQQFKVAINELISILLTCQPHYIRCIKSNDQKKSNYFDHERVLDQIRYLNTVDTVKVIKAGFANKWHYNRFFSRFSITCNSTWPIWDKSIKEGVEEIIKNLISNVNERNQQCVFGRKKLFIKSAKTLFLFEKIREDNLPKAVVIIQKLWRGHQARVWFQAEKRRLQEEKEEIQRQLARKRAVQRIQSVYQRYKIRSFIKKLGQWIEGPYYNKGRPMPALWTCRRPIDDMMQVMHITWWAKVKVSKLTLEQRALVRQKILCLDLFGGGYLKKKPWEPKRRFMADYMSNDSNPKKQQFTEAIQNLFPKGEDKEILFADNVIKVNKRGKSQLRTLIITDQHIYKYDPKKYKKKKEGLKIHMIVALSASNKRDTFMSIHFKQPIRDLFIDLGCEGVEKVSEAATILVQQVYKLTRTSIPLLLREPVTFNNSRDSRHVGQDWVVSFSPYPRGKESQLCTFNKGKGNAAIVYYPPE</sequence>
<dbReference type="Gene3D" id="3.40.850.10">
    <property type="entry name" value="Kinesin motor domain"/>
    <property type="match status" value="1"/>
</dbReference>
<dbReference type="Pfam" id="PF00063">
    <property type="entry name" value="Myosin_head"/>
    <property type="match status" value="1"/>
</dbReference>
<dbReference type="GO" id="GO:0048870">
    <property type="term" value="P:cell motility"/>
    <property type="evidence" value="ECO:0007669"/>
    <property type="project" value="EnsemblProtists"/>
</dbReference>
<keyword evidence="7 8" id="KW-0009">Actin-binding</keyword>
<evidence type="ECO:0000256" key="1">
    <source>
        <dbReference type="ARBA" id="ARBA00008314"/>
    </source>
</evidence>
<dbReference type="OMA" id="RKKEWDC"/>
<evidence type="ECO:0000256" key="4">
    <source>
        <dbReference type="ARBA" id="ARBA00022840"/>
    </source>
</evidence>
<dbReference type="GO" id="GO:0070687">
    <property type="term" value="C:macropinocytic cup cytoskeleton"/>
    <property type="evidence" value="ECO:0007669"/>
    <property type="project" value="EnsemblProtists"/>
</dbReference>
<evidence type="ECO:0000256" key="10">
    <source>
        <dbReference type="SAM" id="MobiDB-lite"/>
    </source>
</evidence>
<dbReference type="GO" id="GO:0051015">
    <property type="term" value="F:actin filament binding"/>
    <property type="evidence" value="ECO:0007669"/>
    <property type="project" value="TreeGrafter"/>
</dbReference>
<dbReference type="InterPro" id="IPR001609">
    <property type="entry name" value="Myosin_head_motor_dom-like"/>
</dbReference>
<feature type="domain" description="TH1" evidence="12">
    <location>
        <begin position="962"/>
        <end position="1161"/>
    </location>
</feature>
<dbReference type="GO" id="GO:0000146">
    <property type="term" value="F:microfilament motor activity"/>
    <property type="evidence" value="ECO:0007669"/>
    <property type="project" value="TreeGrafter"/>
</dbReference>
<dbReference type="GeneID" id="14869456"/>